<dbReference type="GO" id="GO:0090529">
    <property type="term" value="P:cell septum assembly"/>
    <property type="evidence" value="ECO:0007669"/>
    <property type="project" value="InterPro"/>
</dbReference>
<evidence type="ECO:0000259" key="7">
    <source>
        <dbReference type="Pfam" id="PF08478"/>
    </source>
</evidence>
<organism evidence="8 9">
    <name type="scientific">Treponema succinifaciens (strain ATCC 33096 / DSM 2489 / 6091)</name>
    <dbReference type="NCBI Taxonomy" id="869209"/>
    <lineage>
        <taxon>Bacteria</taxon>
        <taxon>Pseudomonadati</taxon>
        <taxon>Spirochaetota</taxon>
        <taxon>Spirochaetia</taxon>
        <taxon>Spirochaetales</taxon>
        <taxon>Treponemataceae</taxon>
        <taxon>Treponema</taxon>
    </lineage>
</organism>
<evidence type="ECO:0000256" key="6">
    <source>
        <dbReference type="SAM" id="Phobius"/>
    </source>
</evidence>
<keyword evidence="6" id="KW-0472">Membrane</keyword>
<evidence type="ECO:0000256" key="4">
    <source>
        <dbReference type="ARBA" id="ARBA00022989"/>
    </source>
</evidence>
<keyword evidence="3 6" id="KW-0812">Transmembrane</keyword>
<dbReference type="HOGENOM" id="CLU_069614_0_0_12"/>
<dbReference type="eggNOG" id="COG1589">
    <property type="taxonomic scope" value="Bacteria"/>
</dbReference>
<dbReference type="InterPro" id="IPR026579">
    <property type="entry name" value="FtsQ"/>
</dbReference>
<keyword evidence="1" id="KW-1003">Cell membrane</keyword>
<dbReference type="EMBL" id="CP002631">
    <property type="protein sequence ID" value="AEB14494.1"/>
    <property type="molecule type" value="Genomic_DNA"/>
</dbReference>
<dbReference type="OrthoDB" id="370362at2"/>
<gene>
    <name evidence="8" type="ordered locus">Tresu_1594</name>
</gene>
<dbReference type="GeneID" id="302998753"/>
<protein>
    <submittedName>
        <fullName evidence="8">Polypeptide-transport-associated domain protein FtsQ-type</fullName>
    </submittedName>
</protein>
<keyword evidence="4 6" id="KW-1133">Transmembrane helix</keyword>
<proteinExistence type="predicted"/>
<reference evidence="9" key="2">
    <citation type="submission" date="2011-04" db="EMBL/GenBank/DDBJ databases">
        <title>The complete genome of chromosome of Treponema succinifaciens DSM 2489.</title>
        <authorList>
            <person name="Lucas S."/>
            <person name="Copeland A."/>
            <person name="Lapidus A."/>
            <person name="Bruce D."/>
            <person name="Goodwin L."/>
            <person name="Pitluck S."/>
            <person name="Peters L."/>
            <person name="Kyrpides N."/>
            <person name="Mavromatis K."/>
            <person name="Ivanova N."/>
            <person name="Ovchinnikova G."/>
            <person name="Teshima H."/>
            <person name="Detter J.C."/>
            <person name="Tapia R."/>
            <person name="Han C."/>
            <person name="Land M."/>
            <person name="Hauser L."/>
            <person name="Markowitz V."/>
            <person name="Cheng J.-F."/>
            <person name="Hugenholtz P."/>
            <person name="Woyke T."/>
            <person name="Wu D."/>
            <person name="Gronow S."/>
            <person name="Wellnitz S."/>
            <person name="Brambilla E."/>
            <person name="Klenk H.-P."/>
            <person name="Eisen J.A."/>
        </authorList>
    </citation>
    <scope>NUCLEOTIDE SEQUENCE [LARGE SCALE GENOMIC DNA]</scope>
    <source>
        <strain evidence="9">ATCC 33096 / DSM 2489 / 6091</strain>
    </source>
</reference>
<dbReference type="InterPro" id="IPR013685">
    <property type="entry name" value="POTRA_FtsQ_type"/>
</dbReference>
<feature type="domain" description="POTRA" evidence="7">
    <location>
        <begin position="70"/>
        <end position="130"/>
    </location>
</feature>
<dbReference type="STRING" id="869209.Tresu_1594"/>
<dbReference type="Pfam" id="PF08478">
    <property type="entry name" value="POTRA_1"/>
    <property type="match status" value="1"/>
</dbReference>
<accession>F2NVQ7</accession>
<dbReference type="Proteomes" id="UP000006852">
    <property type="component" value="Chromosome"/>
</dbReference>
<evidence type="ECO:0000256" key="5">
    <source>
        <dbReference type="ARBA" id="ARBA00023306"/>
    </source>
</evidence>
<name>F2NVQ7_TRES6</name>
<dbReference type="RefSeq" id="WP_013701776.1">
    <property type="nucleotide sequence ID" value="NC_015385.1"/>
</dbReference>
<dbReference type="Gene3D" id="3.10.20.310">
    <property type="entry name" value="membrane protein fhac"/>
    <property type="match status" value="1"/>
</dbReference>
<dbReference type="PANTHER" id="PTHR35851:SF1">
    <property type="entry name" value="CELL DIVISION PROTEIN FTSQ"/>
    <property type="match status" value="1"/>
</dbReference>
<sequence>MSDAAISDFEEFWGSFEGVKTSEKADKKASEKKYIALKIVVFVLGFFLFVEGIIYAFVLPCFGHPAIIYSGLDSFARKDIAERLAPLSNSSWTGFDTDRAASILSNVSYIERVSVDKRFPDKIFISVKERTPVAKTILSVNGVSKSVQIDENCVLFSIQSDSILQDSSVPLISGLPIENLQEGMRLPAKYRVLMEQISAIRNLSQKYFAAISEIQVVPKEYGNYELVLYPTQAKVRVLTDRSLTEDALKYMMVVLDVVNSIEPDVVEVDLRYDSLSYRCR</sequence>
<dbReference type="KEGG" id="tsu:Tresu_1594"/>
<evidence type="ECO:0000256" key="3">
    <source>
        <dbReference type="ARBA" id="ARBA00022692"/>
    </source>
</evidence>
<reference evidence="8 9" key="1">
    <citation type="journal article" date="2011" name="Stand. Genomic Sci.">
        <title>Complete genome sequence of Treponema succinifaciens type strain (6091).</title>
        <authorList>
            <person name="Han C."/>
            <person name="Gronow S."/>
            <person name="Teshima H."/>
            <person name="Lapidus A."/>
            <person name="Nolan M."/>
            <person name="Lucas S."/>
            <person name="Hammon N."/>
            <person name="Deshpande S."/>
            <person name="Cheng J.F."/>
            <person name="Zeytun A."/>
            <person name="Tapia R."/>
            <person name="Goodwin L."/>
            <person name="Pitluck S."/>
            <person name="Liolios K."/>
            <person name="Pagani I."/>
            <person name="Ivanova N."/>
            <person name="Mavromatis K."/>
            <person name="Mikhailova N."/>
            <person name="Huntemann M."/>
            <person name="Pati A."/>
            <person name="Chen A."/>
            <person name="Palaniappan K."/>
            <person name="Land M."/>
            <person name="Hauser L."/>
            <person name="Brambilla E.M."/>
            <person name="Rohde M."/>
            <person name="Goker M."/>
            <person name="Woyke T."/>
            <person name="Bristow J."/>
            <person name="Eisen J.A."/>
            <person name="Markowitz V."/>
            <person name="Hugenholtz P."/>
            <person name="Kyrpides N.C."/>
            <person name="Klenk H.P."/>
            <person name="Detter J.C."/>
        </authorList>
    </citation>
    <scope>NUCLEOTIDE SEQUENCE [LARGE SCALE GENOMIC DNA]</scope>
    <source>
        <strain evidence="9">ATCC 33096 / DSM 2489 / 6091</strain>
    </source>
</reference>
<evidence type="ECO:0000256" key="2">
    <source>
        <dbReference type="ARBA" id="ARBA00022618"/>
    </source>
</evidence>
<evidence type="ECO:0000313" key="9">
    <source>
        <dbReference type="Proteomes" id="UP000006852"/>
    </source>
</evidence>
<dbReference type="AlphaFoldDB" id="F2NVQ7"/>
<evidence type="ECO:0000256" key="1">
    <source>
        <dbReference type="ARBA" id="ARBA00022475"/>
    </source>
</evidence>
<dbReference type="PANTHER" id="PTHR35851">
    <property type="entry name" value="CELL DIVISION PROTEIN FTSQ"/>
    <property type="match status" value="1"/>
</dbReference>
<evidence type="ECO:0000313" key="8">
    <source>
        <dbReference type="EMBL" id="AEB14494.1"/>
    </source>
</evidence>
<keyword evidence="9" id="KW-1185">Reference proteome</keyword>
<keyword evidence="2" id="KW-0132">Cell division</keyword>
<feature type="transmembrane region" description="Helical" evidence="6">
    <location>
        <begin position="34"/>
        <end position="58"/>
    </location>
</feature>
<keyword evidence="5" id="KW-0131">Cell cycle</keyword>